<evidence type="ECO:0000313" key="3">
    <source>
        <dbReference type="EMBL" id="QJA05275.1"/>
    </source>
</evidence>
<dbReference type="InterPro" id="IPR051829">
    <property type="entry name" value="Multiheme_Cytochr_ET"/>
</dbReference>
<evidence type="ECO:0000259" key="2">
    <source>
        <dbReference type="Pfam" id="PF13435"/>
    </source>
</evidence>
<dbReference type="AlphaFoldDB" id="A0A6H1WPY1"/>
<evidence type="ECO:0000256" key="1">
    <source>
        <dbReference type="ARBA" id="ARBA00022729"/>
    </source>
</evidence>
<dbReference type="Pfam" id="PF13447">
    <property type="entry name" value="Multi-haem_cyto"/>
    <property type="match status" value="1"/>
</dbReference>
<dbReference type="InterPro" id="IPR036280">
    <property type="entry name" value="Multihaem_cyt_sf"/>
</dbReference>
<dbReference type="PANTHER" id="PTHR35038">
    <property type="entry name" value="DISSIMILATORY SULFITE REDUCTASE SIRA"/>
    <property type="match status" value="1"/>
</dbReference>
<sequence>MRWRVGLMVFGVVFLWVALAGASEEGRAPLSEATRTCLACHRMVTPGIVADWERSLHAQTTPEEALEKPALSRRISAQKVPEDKKAVAVGCAECHTLNPDSHKDTFDHNDFKVHVVVTPTDCQTCHPQEVQEYQRNLMAKAYRNLKKNPVYHGLLETSLGPQKFEKDQLVYLPSHELTQADACLSCHGTRVEVKGMALRETPMGEMSFPILSGWPNQGVGRINSDGSEGACTSCHPRHSFSIEIARKPYTCAQCHKGPDVPAYKVYVVSKHGNIFKSQGKHWNWKAVPWTVGKDFTAPTCATCHASLLVDPNGTVIAQRTHQFNDRLAWRIFGLIYAHPHPKEADTTIIKNKAGLPLPTELTGEPVANYLIDQAEMSRREARIKTVCSACHATGWVEGFFIRFHKTIETTNQQTLAATQMMLTAWKEGLAQGLPSSIFDEALEKMWVETWLFYANSVRFASAMAGADYGAFANGRWYLNKNLQAMRDWLEFKRAVKKLK</sequence>
<dbReference type="SUPFAM" id="SSF48695">
    <property type="entry name" value="Multiheme cytochromes"/>
    <property type="match status" value="1"/>
</dbReference>
<dbReference type="Proteomes" id="UP000501253">
    <property type="component" value="Chromosome"/>
</dbReference>
<reference evidence="3 4" key="1">
    <citation type="submission" date="2019-08" db="EMBL/GenBank/DDBJ databases">
        <title>Complete genome sequence of Thermosulfurimonas marina SU872T, an anaerobic thermophilic chemolithoautotrophic bacterium isolated from a shallow marine hydrothermal vent.</title>
        <authorList>
            <person name="Allioux M."/>
            <person name="Jebbar M."/>
            <person name="Slobodkina G."/>
            <person name="Slobodkin A."/>
            <person name="Moalic Y."/>
            <person name="Frolova A."/>
            <person name="Shao Z."/>
            <person name="Alain K."/>
        </authorList>
    </citation>
    <scope>NUCLEOTIDE SEQUENCE [LARGE SCALE GENOMIC DNA]</scope>
    <source>
        <strain evidence="3 4">SU872</strain>
    </source>
</reference>
<dbReference type="EMBL" id="CP042909">
    <property type="protein sequence ID" value="QJA05275.1"/>
    <property type="molecule type" value="Genomic_DNA"/>
</dbReference>
<evidence type="ECO:0000313" key="4">
    <source>
        <dbReference type="Proteomes" id="UP000501253"/>
    </source>
</evidence>
<accession>A0A6H1WPY1</accession>
<gene>
    <name evidence="3" type="ORF">FVE67_00020</name>
</gene>
<dbReference type="RefSeq" id="WP_168718640.1">
    <property type="nucleotide sequence ID" value="NZ_CP042909.1"/>
</dbReference>
<dbReference type="Gene3D" id="1.20.850.10">
    <property type="entry name" value="Hydroxylamine Oxidoreductase, Chain A, domain 2"/>
    <property type="match status" value="1"/>
</dbReference>
<organism evidence="3 4">
    <name type="scientific">Thermosulfurimonas marina</name>
    <dbReference type="NCBI Taxonomy" id="2047767"/>
    <lineage>
        <taxon>Bacteria</taxon>
        <taxon>Pseudomonadati</taxon>
        <taxon>Thermodesulfobacteriota</taxon>
        <taxon>Thermodesulfobacteria</taxon>
        <taxon>Thermodesulfobacteriales</taxon>
        <taxon>Thermodesulfobacteriaceae</taxon>
        <taxon>Thermosulfurimonas</taxon>
    </lineage>
</organism>
<keyword evidence="1" id="KW-0732">Signal</keyword>
<protein>
    <submittedName>
        <fullName evidence="3">Hydroxylamine oxidase</fullName>
    </submittedName>
</protein>
<dbReference type="KEGG" id="tmai:FVE67_00020"/>
<proteinExistence type="predicted"/>
<name>A0A6H1WPY1_9BACT</name>
<dbReference type="InterPro" id="IPR023155">
    <property type="entry name" value="Cyt_c-552/4"/>
</dbReference>
<dbReference type="Gene3D" id="1.10.780.10">
    <property type="entry name" value="Hydroxylamine Oxidoreductase, Chain A, domain 1"/>
    <property type="match status" value="1"/>
</dbReference>
<feature type="domain" description="Cytochrome c-552/4" evidence="2">
    <location>
        <begin position="122"/>
        <end position="200"/>
    </location>
</feature>
<dbReference type="PANTHER" id="PTHR35038:SF8">
    <property type="entry name" value="C-TYPE POLYHEME CYTOCHROME OMCC"/>
    <property type="match status" value="1"/>
</dbReference>
<dbReference type="Pfam" id="PF13435">
    <property type="entry name" value="Cytochrome_C554"/>
    <property type="match status" value="1"/>
</dbReference>
<keyword evidence="4" id="KW-1185">Reference proteome</keyword>